<dbReference type="Gene3D" id="3.10.590.10">
    <property type="entry name" value="ph1033 like domains"/>
    <property type="match status" value="1"/>
</dbReference>
<dbReference type="InterPro" id="IPR015947">
    <property type="entry name" value="PUA-like_sf"/>
</dbReference>
<organism evidence="4 5">
    <name type="scientific">Hucho hucho</name>
    <name type="common">huchen</name>
    <dbReference type="NCBI Taxonomy" id="62062"/>
    <lineage>
        <taxon>Eukaryota</taxon>
        <taxon>Metazoa</taxon>
        <taxon>Chordata</taxon>
        <taxon>Craniata</taxon>
        <taxon>Vertebrata</taxon>
        <taxon>Euteleostomi</taxon>
        <taxon>Actinopterygii</taxon>
        <taxon>Neopterygii</taxon>
        <taxon>Teleostei</taxon>
        <taxon>Protacanthopterygii</taxon>
        <taxon>Salmoniformes</taxon>
        <taxon>Salmonidae</taxon>
        <taxon>Salmoninae</taxon>
        <taxon>Hucho</taxon>
    </lineage>
</organism>
<dbReference type="InterPro" id="IPR002740">
    <property type="entry name" value="EVE_domain"/>
</dbReference>
<name>A0A4W5QVY8_9TELE</name>
<evidence type="ECO:0000256" key="2">
    <source>
        <dbReference type="ARBA" id="ARBA00014654"/>
    </source>
</evidence>
<comment type="function">
    <text evidence="1">Specifically binds 5-hydroxymethylcytosine (5hmC), suggesting that it acts as a specific reader of 5hmC.</text>
</comment>
<dbReference type="GeneTree" id="ENSGT00990000212249"/>
<dbReference type="PANTHER" id="PTHR14087:SF7">
    <property type="entry name" value="THYMOCYTE NUCLEAR PROTEIN 1"/>
    <property type="match status" value="1"/>
</dbReference>
<dbReference type="GO" id="GO:0005634">
    <property type="term" value="C:nucleus"/>
    <property type="evidence" value="ECO:0007669"/>
    <property type="project" value="TreeGrafter"/>
</dbReference>
<dbReference type="Proteomes" id="UP000314982">
    <property type="component" value="Unassembled WGS sequence"/>
</dbReference>
<keyword evidence="5" id="KW-1185">Reference proteome</keyword>
<protein>
    <recommendedName>
        <fullName evidence="2">Thymocyte nuclear protein 1</fullName>
    </recommendedName>
</protein>
<evidence type="ECO:0000313" key="4">
    <source>
        <dbReference type="Ensembl" id="ENSHHUP00000076454.1"/>
    </source>
</evidence>
<accession>A0A4W5QVY8</accession>
<proteinExistence type="predicted"/>
<dbReference type="InterPro" id="IPR052181">
    <property type="entry name" value="5hmC_binding"/>
</dbReference>
<feature type="domain" description="EVE" evidence="3">
    <location>
        <begin position="44"/>
        <end position="77"/>
    </location>
</feature>
<evidence type="ECO:0000256" key="1">
    <source>
        <dbReference type="ARBA" id="ARBA00002530"/>
    </source>
</evidence>
<reference evidence="4" key="3">
    <citation type="submission" date="2025-09" db="UniProtKB">
        <authorList>
            <consortium name="Ensembl"/>
        </authorList>
    </citation>
    <scope>IDENTIFICATION</scope>
</reference>
<evidence type="ECO:0000313" key="5">
    <source>
        <dbReference type="Proteomes" id="UP000314982"/>
    </source>
</evidence>
<dbReference type="SUPFAM" id="SSF88697">
    <property type="entry name" value="PUA domain-like"/>
    <property type="match status" value="1"/>
</dbReference>
<dbReference type="Pfam" id="PF01878">
    <property type="entry name" value="EVE"/>
    <property type="match status" value="1"/>
</dbReference>
<reference evidence="4" key="2">
    <citation type="submission" date="2025-08" db="UniProtKB">
        <authorList>
            <consortium name="Ensembl"/>
        </authorList>
    </citation>
    <scope>IDENTIFICATION</scope>
</reference>
<dbReference type="Ensembl" id="ENSHHUT00000078951.1">
    <property type="protein sequence ID" value="ENSHHUP00000076454.1"/>
    <property type="gene ID" value="ENSHHUG00000044749.1"/>
</dbReference>
<evidence type="ECO:0000259" key="3">
    <source>
        <dbReference type="Pfam" id="PF01878"/>
    </source>
</evidence>
<reference evidence="5" key="1">
    <citation type="submission" date="2018-06" db="EMBL/GenBank/DDBJ databases">
        <title>Genome assembly of Danube salmon.</title>
        <authorList>
            <person name="Macqueen D.J."/>
            <person name="Gundappa M.K."/>
        </authorList>
    </citation>
    <scope>NUCLEOTIDE SEQUENCE [LARGE SCALE GENOMIC DNA]</scope>
</reference>
<sequence>DMTPNKRTRGTTRTLQSNIQKQEIGSCPMGHYGLLRLTYLLCQFGIKDLKTLPNQTGCWDVVRNYQVCNFMRDMKEGMVPLTSVNYDTTSKADNPRWSMDVEAARLSVQPLTNTLEFISNIKYVYIKTVHVFAFTV</sequence>
<dbReference type="STRING" id="62062.ENSHHUP00000076454"/>
<dbReference type="PANTHER" id="PTHR14087">
    <property type="entry name" value="THYMOCYTE NUCLEAR PROTEIN 1"/>
    <property type="match status" value="1"/>
</dbReference>
<dbReference type="AlphaFoldDB" id="A0A4W5QVY8"/>